<evidence type="ECO:0000256" key="5">
    <source>
        <dbReference type="ARBA" id="ARBA00022842"/>
    </source>
</evidence>
<proteinExistence type="predicted"/>
<comment type="cofactor">
    <cofactor evidence="1">
        <name>Mn(2+)</name>
        <dbReference type="ChEBI" id="CHEBI:29035"/>
    </cofactor>
</comment>
<dbReference type="CDD" id="cd03426">
    <property type="entry name" value="NUDIX_CoAse_Nudt7"/>
    <property type="match status" value="1"/>
</dbReference>
<feature type="domain" description="Nudix hydrolase" evidence="8">
    <location>
        <begin position="49"/>
        <end position="189"/>
    </location>
</feature>
<name>U2QZS9_9ACTN</name>
<feature type="compositionally biased region" description="Low complexity" evidence="7">
    <location>
        <begin position="1"/>
        <end position="14"/>
    </location>
</feature>
<dbReference type="InterPro" id="IPR045121">
    <property type="entry name" value="CoAse"/>
</dbReference>
<evidence type="ECO:0000256" key="6">
    <source>
        <dbReference type="ARBA" id="ARBA00023211"/>
    </source>
</evidence>
<sequence length="232" mass="24413">MTHPVDVPPVGAAPGTPPAPVPPALDGLRRALADPAVDAVLPPRWRAGGRGRPSAVLLLLSDAPDPSLVFTERAGGLRDHAGQISFPGGRAECGDAGAVATALRETTEEIGLAADEVHVLGTMPAVDLSATGFDVVPVVGWWHPDAVLAPGDPREVAGVHAWPVSALADPARRISARHAGRTTGPAWQFGELFVWGLTALLTDLLLRLGGWERPWDAGRVIEVPERFRSDRH</sequence>
<dbReference type="RefSeq" id="WP_021796466.1">
    <property type="nucleotide sequence ID" value="NZ_ACVN02000045.1"/>
</dbReference>
<dbReference type="GO" id="GO:0010945">
    <property type="term" value="F:coenzyme A diphosphatase activity"/>
    <property type="evidence" value="ECO:0007669"/>
    <property type="project" value="InterPro"/>
</dbReference>
<reference evidence="9" key="1">
    <citation type="submission" date="2013-08" db="EMBL/GenBank/DDBJ databases">
        <authorList>
            <person name="Durkin A.S."/>
            <person name="Haft D.R."/>
            <person name="McCorrison J."/>
            <person name="Torralba M."/>
            <person name="Gillis M."/>
            <person name="Haft D.H."/>
            <person name="Methe B."/>
            <person name="Sutton G."/>
            <person name="Nelson K.E."/>
        </authorList>
    </citation>
    <scope>NUCLEOTIDE SEQUENCE [LARGE SCALE GENOMIC DNA]</scope>
    <source>
        <strain evidence="9">F0233</strain>
    </source>
</reference>
<evidence type="ECO:0000256" key="2">
    <source>
        <dbReference type="ARBA" id="ARBA00001946"/>
    </source>
</evidence>
<accession>U2QZS9</accession>
<dbReference type="Pfam" id="PF00293">
    <property type="entry name" value="NUDIX"/>
    <property type="match status" value="1"/>
</dbReference>
<keyword evidence="5" id="KW-0460">Magnesium</keyword>
<evidence type="ECO:0000256" key="3">
    <source>
        <dbReference type="ARBA" id="ARBA00022723"/>
    </source>
</evidence>
<evidence type="ECO:0000256" key="4">
    <source>
        <dbReference type="ARBA" id="ARBA00022801"/>
    </source>
</evidence>
<evidence type="ECO:0000256" key="1">
    <source>
        <dbReference type="ARBA" id="ARBA00001936"/>
    </source>
</evidence>
<evidence type="ECO:0000256" key="7">
    <source>
        <dbReference type="SAM" id="MobiDB-lite"/>
    </source>
</evidence>
<dbReference type="PROSITE" id="PS51462">
    <property type="entry name" value="NUDIX"/>
    <property type="match status" value="1"/>
</dbReference>
<evidence type="ECO:0000259" key="8">
    <source>
        <dbReference type="PROSITE" id="PS51462"/>
    </source>
</evidence>
<gene>
    <name evidence="9" type="ORF">HMPREF0682_2025</name>
</gene>
<dbReference type="GO" id="GO:0046872">
    <property type="term" value="F:metal ion binding"/>
    <property type="evidence" value="ECO:0007669"/>
    <property type="project" value="UniProtKB-KW"/>
</dbReference>
<dbReference type="PANTHER" id="PTHR12992">
    <property type="entry name" value="NUDIX HYDROLASE"/>
    <property type="match status" value="1"/>
</dbReference>
<dbReference type="InterPro" id="IPR015797">
    <property type="entry name" value="NUDIX_hydrolase-like_dom_sf"/>
</dbReference>
<feature type="region of interest" description="Disordered" evidence="7">
    <location>
        <begin position="1"/>
        <end position="22"/>
    </location>
</feature>
<dbReference type="Proteomes" id="UP000017052">
    <property type="component" value="Unassembled WGS sequence"/>
</dbReference>
<comment type="caution">
    <text evidence="9">The sequence shown here is derived from an EMBL/GenBank/DDBJ whole genome shotgun (WGS) entry which is preliminary data.</text>
</comment>
<keyword evidence="10" id="KW-1185">Reference proteome</keyword>
<dbReference type="PANTHER" id="PTHR12992:SF11">
    <property type="entry name" value="MITOCHONDRIAL COENZYME A DIPHOSPHATASE NUDT8"/>
    <property type="match status" value="1"/>
</dbReference>
<protein>
    <submittedName>
        <fullName evidence="9">NUDIX domain protein</fullName>
    </submittedName>
</protein>
<keyword evidence="4" id="KW-0378">Hydrolase</keyword>
<organism evidence="9 10">
    <name type="scientific">Propionibacterium acidifaciens F0233</name>
    <dbReference type="NCBI Taxonomy" id="553198"/>
    <lineage>
        <taxon>Bacteria</taxon>
        <taxon>Bacillati</taxon>
        <taxon>Actinomycetota</taxon>
        <taxon>Actinomycetes</taxon>
        <taxon>Propionibacteriales</taxon>
        <taxon>Propionibacteriaceae</taxon>
        <taxon>Propionibacterium</taxon>
    </lineage>
</organism>
<dbReference type="GeneID" id="95360158"/>
<dbReference type="EMBL" id="ACVN02000045">
    <property type="protein sequence ID" value="ERK61699.1"/>
    <property type="molecule type" value="Genomic_DNA"/>
</dbReference>
<keyword evidence="3" id="KW-0479">Metal-binding</keyword>
<dbReference type="InterPro" id="IPR000086">
    <property type="entry name" value="NUDIX_hydrolase_dom"/>
</dbReference>
<evidence type="ECO:0000313" key="10">
    <source>
        <dbReference type="Proteomes" id="UP000017052"/>
    </source>
</evidence>
<keyword evidence="6" id="KW-0464">Manganese</keyword>
<dbReference type="OrthoDB" id="9802805at2"/>
<dbReference type="SUPFAM" id="SSF55811">
    <property type="entry name" value="Nudix"/>
    <property type="match status" value="1"/>
</dbReference>
<comment type="cofactor">
    <cofactor evidence="2">
        <name>Mg(2+)</name>
        <dbReference type="ChEBI" id="CHEBI:18420"/>
    </cofactor>
</comment>
<dbReference type="Gene3D" id="3.90.79.10">
    <property type="entry name" value="Nucleoside Triphosphate Pyrophosphohydrolase"/>
    <property type="match status" value="1"/>
</dbReference>
<evidence type="ECO:0000313" key="9">
    <source>
        <dbReference type="EMBL" id="ERK61699.1"/>
    </source>
</evidence>
<dbReference type="AlphaFoldDB" id="U2QZS9"/>